<sequence length="376" mass="42459">MNLMKIAEVLEKEPIFRLKQVKKAVFQDLIENWGEANNLPKNLRQKLAENCPIHDLKAKEILYSKDNQTIKTLFELKDYNPPTTLPFASRKGPCLKIESVLMRHIDGRRTVCVSSQVGCSIGCRFCATGQRGFKRNLSSSEIIDQVLFFARLLKKTKEKIGDEVYPLQGLPSSSPFAVARVTNVVFMGMGEPFLNYDNVLEAIKILNDKEGFNLGVRHISISTVGITEGIGKLAKEKLQVNLAISLHASNNALRTKLVPINKVYPIEKILTAVGKYIKKTKRRVMFEYLMIDKANDSERQAEELAQVLKKSLKGAPYFVNLISYNPIGHSKFKPSPGWKIKKFKEILEKSRIATTQRYRFGKEIKAACGQLAGRGR</sequence>
<keyword evidence="4 11" id="KW-0698">rRNA processing</keyword>
<comment type="function">
    <text evidence="11">Specifically methylates position 2 of adenine 2503 in 23S rRNA and position 2 of adenine 37 in tRNAs.</text>
</comment>
<evidence type="ECO:0000259" key="12">
    <source>
        <dbReference type="PROSITE" id="PS51918"/>
    </source>
</evidence>
<dbReference type="Pfam" id="PF04055">
    <property type="entry name" value="Radical_SAM"/>
    <property type="match status" value="1"/>
</dbReference>
<proteinExistence type="inferred from homology"/>
<dbReference type="Gene3D" id="1.10.150.530">
    <property type="match status" value="1"/>
</dbReference>
<keyword evidence="7 11" id="KW-0949">S-adenosyl-L-methionine</keyword>
<evidence type="ECO:0000256" key="3">
    <source>
        <dbReference type="ARBA" id="ARBA00022490"/>
    </source>
</evidence>
<feature type="binding site" evidence="11">
    <location>
        <begin position="245"/>
        <end position="247"/>
    </location>
    <ligand>
        <name>S-adenosyl-L-methionine</name>
        <dbReference type="ChEBI" id="CHEBI:59789"/>
    </ligand>
</feature>
<comment type="caution">
    <text evidence="13">The sequence shown here is derived from an EMBL/GenBank/DDBJ whole genome shotgun (WGS) entry which is preliminary data.</text>
</comment>
<organism evidence="13 14">
    <name type="scientific">Candidatus Nealsonbacteria bacterium CG_4_9_14_3_um_filter_37_29</name>
    <dbReference type="NCBI Taxonomy" id="1974696"/>
    <lineage>
        <taxon>Bacteria</taxon>
        <taxon>Candidatus Nealsoniibacteriota</taxon>
    </lineage>
</organism>
<dbReference type="PROSITE" id="PS51918">
    <property type="entry name" value="RADICAL_SAM"/>
    <property type="match status" value="1"/>
</dbReference>
<dbReference type="SFLD" id="SFLDS00029">
    <property type="entry name" value="Radical_SAM"/>
    <property type="match status" value="1"/>
</dbReference>
<gene>
    <name evidence="11 13" type="primary">rlmN</name>
    <name evidence="13" type="ORF">CO146_00025</name>
</gene>
<comment type="similarity">
    <text evidence="11">Belongs to the radical SAM superfamily. RlmN family.</text>
</comment>
<evidence type="ECO:0000256" key="6">
    <source>
        <dbReference type="ARBA" id="ARBA00022679"/>
    </source>
</evidence>
<evidence type="ECO:0000256" key="8">
    <source>
        <dbReference type="ARBA" id="ARBA00022723"/>
    </source>
</evidence>
<dbReference type="InterPro" id="IPR058240">
    <property type="entry name" value="rSAM_sf"/>
</dbReference>
<evidence type="ECO:0000256" key="9">
    <source>
        <dbReference type="ARBA" id="ARBA00023004"/>
    </source>
</evidence>
<keyword evidence="3 11" id="KW-0963">Cytoplasm</keyword>
<keyword evidence="2 11" id="KW-0004">4Fe-4S</keyword>
<dbReference type="EMBL" id="PFVS01000002">
    <property type="protein sequence ID" value="PJA83946.1"/>
    <property type="molecule type" value="Genomic_DNA"/>
</dbReference>
<comment type="catalytic activity">
    <reaction evidence="11">
        <text>adenosine(37) in tRNA + 2 reduced [2Fe-2S]-[ferredoxin] + 2 S-adenosyl-L-methionine = 2-methyladenosine(37) in tRNA + 5'-deoxyadenosine + L-methionine + 2 oxidized [2Fe-2S]-[ferredoxin] + S-adenosyl-L-homocysteine</text>
        <dbReference type="Rhea" id="RHEA:43332"/>
        <dbReference type="Rhea" id="RHEA-COMP:10000"/>
        <dbReference type="Rhea" id="RHEA-COMP:10001"/>
        <dbReference type="Rhea" id="RHEA-COMP:10162"/>
        <dbReference type="Rhea" id="RHEA-COMP:10485"/>
        <dbReference type="ChEBI" id="CHEBI:17319"/>
        <dbReference type="ChEBI" id="CHEBI:33737"/>
        <dbReference type="ChEBI" id="CHEBI:33738"/>
        <dbReference type="ChEBI" id="CHEBI:57844"/>
        <dbReference type="ChEBI" id="CHEBI:57856"/>
        <dbReference type="ChEBI" id="CHEBI:59789"/>
        <dbReference type="ChEBI" id="CHEBI:74411"/>
        <dbReference type="ChEBI" id="CHEBI:74497"/>
        <dbReference type="EC" id="2.1.1.192"/>
    </reaction>
</comment>
<feature type="binding site" evidence="11">
    <location>
        <position position="123"/>
    </location>
    <ligand>
        <name>[4Fe-4S] cluster</name>
        <dbReference type="ChEBI" id="CHEBI:49883"/>
        <note>4Fe-4S-S-AdoMet</note>
    </ligand>
</feature>
<dbReference type="InterPro" id="IPR013785">
    <property type="entry name" value="Aldolase_TIM"/>
</dbReference>
<evidence type="ECO:0000313" key="13">
    <source>
        <dbReference type="EMBL" id="PJA83946.1"/>
    </source>
</evidence>
<keyword evidence="9 11" id="KW-0408">Iron</keyword>
<feature type="binding site" evidence="11">
    <location>
        <position position="126"/>
    </location>
    <ligand>
        <name>[4Fe-4S] cluster</name>
        <dbReference type="ChEBI" id="CHEBI:49883"/>
        <note>4Fe-4S-S-AdoMet</note>
    </ligand>
</feature>
<comment type="caution">
    <text evidence="11">Lacks conserved residue(s) required for the propagation of feature annotation.</text>
</comment>
<comment type="subcellular location">
    <subcellularLocation>
        <location evidence="1 11">Cytoplasm</location>
    </subcellularLocation>
</comment>
<feature type="binding site" evidence="11">
    <location>
        <position position="222"/>
    </location>
    <ligand>
        <name>S-adenosyl-L-methionine</name>
        <dbReference type="ChEBI" id="CHEBI:59789"/>
    </ligand>
</feature>
<protein>
    <recommendedName>
        <fullName evidence="11">Probable dual-specificity RNA methyltransferase RlmN</fullName>
        <ecNumber evidence="11">2.1.1.192</ecNumber>
    </recommendedName>
    <alternativeName>
        <fullName evidence="11">23S rRNA (adenine(2503)-C(2))-methyltransferase</fullName>
    </alternativeName>
    <alternativeName>
        <fullName evidence="11">23S rRNA m2A2503 methyltransferase</fullName>
    </alternativeName>
    <alternativeName>
        <fullName evidence="11">Ribosomal RNA large subunit methyltransferase N</fullName>
    </alternativeName>
    <alternativeName>
        <fullName evidence="11">tRNA (adenine(37)-C(2))-methyltransferase</fullName>
    </alternativeName>
    <alternativeName>
        <fullName evidence="11">tRNA m2A37 methyltransferase</fullName>
    </alternativeName>
</protein>
<dbReference type="FunFam" id="3.20.20.70:FF:000014">
    <property type="entry name" value="Probable dual-specificity RNA methyltransferase RlmN"/>
    <property type="match status" value="1"/>
</dbReference>
<keyword evidence="11" id="KW-0819">tRNA processing</keyword>
<feature type="binding site" evidence="11">
    <location>
        <position position="119"/>
    </location>
    <ligand>
        <name>[4Fe-4S] cluster</name>
        <dbReference type="ChEBI" id="CHEBI:49883"/>
        <note>4Fe-4S-S-AdoMet</note>
    </ligand>
</feature>
<comment type="miscellaneous">
    <text evidence="11">Reaction proceeds by a ping-pong mechanism involving intermediate methylation of a conserved cysteine residue.</text>
</comment>
<evidence type="ECO:0000313" key="14">
    <source>
        <dbReference type="Proteomes" id="UP000230178"/>
    </source>
</evidence>
<dbReference type="SFLD" id="SFLDF00275">
    <property type="entry name" value="adenosine_C2_methyltransferase"/>
    <property type="match status" value="1"/>
</dbReference>
<evidence type="ECO:0000256" key="2">
    <source>
        <dbReference type="ARBA" id="ARBA00022485"/>
    </source>
</evidence>
<dbReference type="CDD" id="cd01335">
    <property type="entry name" value="Radical_SAM"/>
    <property type="match status" value="1"/>
</dbReference>
<dbReference type="GO" id="GO:0000049">
    <property type="term" value="F:tRNA binding"/>
    <property type="evidence" value="ECO:0007669"/>
    <property type="project" value="UniProtKB-UniRule"/>
</dbReference>
<name>A0A2M7Z427_9BACT</name>
<accession>A0A2M7Z427</accession>
<feature type="binding site" evidence="11">
    <location>
        <begin position="190"/>
        <end position="191"/>
    </location>
    <ligand>
        <name>S-adenosyl-L-methionine</name>
        <dbReference type="ChEBI" id="CHEBI:59789"/>
    </ligand>
</feature>
<feature type="active site" description="Proton acceptor" evidence="11">
    <location>
        <position position="98"/>
    </location>
</feature>
<dbReference type="InterPro" id="IPR004383">
    <property type="entry name" value="rRNA_lsu_MTrfase_RlmN/Cfr"/>
</dbReference>
<evidence type="ECO:0000256" key="5">
    <source>
        <dbReference type="ARBA" id="ARBA00022603"/>
    </source>
</evidence>
<dbReference type="PANTHER" id="PTHR30544">
    <property type="entry name" value="23S RRNA METHYLTRANSFERASE"/>
    <property type="match status" value="1"/>
</dbReference>
<dbReference type="SFLD" id="SFLDG01062">
    <property type="entry name" value="methyltransferase_(Class_A)"/>
    <property type="match status" value="1"/>
</dbReference>
<dbReference type="GO" id="GO:0002935">
    <property type="term" value="F:tRNA (adenine(37)-C2)-methyltransferase activity"/>
    <property type="evidence" value="ECO:0007669"/>
    <property type="project" value="UniProtKB-UniRule"/>
</dbReference>
<keyword evidence="6 11" id="KW-0808">Transferase</keyword>
<dbReference type="GO" id="GO:0005737">
    <property type="term" value="C:cytoplasm"/>
    <property type="evidence" value="ECO:0007669"/>
    <property type="project" value="UniProtKB-SubCell"/>
</dbReference>
<dbReference type="AlphaFoldDB" id="A0A2M7Z427"/>
<dbReference type="GO" id="GO:0019843">
    <property type="term" value="F:rRNA binding"/>
    <property type="evidence" value="ECO:0007669"/>
    <property type="project" value="UniProtKB-UniRule"/>
</dbReference>
<dbReference type="HAMAP" id="MF_01849">
    <property type="entry name" value="RNA_methyltr_RlmN"/>
    <property type="match status" value="1"/>
</dbReference>
<keyword evidence="10 11" id="KW-0411">Iron-sulfur</keyword>
<comment type="catalytic activity">
    <reaction evidence="11">
        <text>adenosine(2503) in 23S rRNA + 2 reduced [2Fe-2S]-[ferredoxin] + 2 S-adenosyl-L-methionine = 2-methyladenosine(2503) in 23S rRNA + 5'-deoxyadenosine + L-methionine + 2 oxidized [2Fe-2S]-[ferredoxin] + S-adenosyl-L-homocysteine</text>
        <dbReference type="Rhea" id="RHEA:42916"/>
        <dbReference type="Rhea" id="RHEA-COMP:10000"/>
        <dbReference type="Rhea" id="RHEA-COMP:10001"/>
        <dbReference type="Rhea" id="RHEA-COMP:10152"/>
        <dbReference type="Rhea" id="RHEA-COMP:10282"/>
        <dbReference type="ChEBI" id="CHEBI:17319"/>
        <dbReference type="ChEBI" id="CHEBI:33737"/>
        <dbReference type="ChEBI" id="CHEBI:33738"/>
        <dbReference type="ChEBI" id="CHEBI:57844"/>
        <dbReference type="ChEBI" id="CHEBI:57856"/>
        <dbReference type="ChEBI" id="CHEBI:59789"/>
        <dbReference type="ChEBI" id="CHEBI:74411"/>
        <dbReference type="ChEBI" id="CHEBI:74497"/>
        <dbReference type="EC" id="2.1.1.192"/>
    </reaction>
</comment>
<dbReference type="Proteomes" id="UP000230178">
    <property type="component" value="Unassembled WGS sequence"/>
</dbReference>
<evidence type="ECO:0000256" key="4">
    <source>
        <dbReference type="ARBA" id="ARBA00022552"/>
    </source>
</evidence>
<feature type="active site" description="S-methylcysteine intermediate" evidence="11">
    <location>
        <position position="368"/>
    </location>
</feature>
<evidence type="ECO:0000256" key="1">
    <source>
        <dbReference type="ARBA" id="ARBA00004496"/>
    </source>
</evidence>
<dbReference type="NCBIfam" id="TIGR00048">
    <property type="entry name" value="rRNA_mod_RlmN"/>
    <property type="match status" value="1"/>
</dbReference>
<feature type="domain" description="Radical SAM core" evidence="12">
    <location>
        <begin position="105"/>
        <end position="363"/>
    </location>
</feature>
<evidence type="ECO:0000256" key="7">
    <source>
        <dbReference type="ARBA" id="ARBA00022691"/>
    </source>
</evidence>
<dbReference type="GO" id="GO:0051539">
    <property type="term" value="F:4 iron, 4 sulfur cluster binding"/>
    <property type="evidence" value="ECO:0007669"/>
    <property type="project" value="UniProtKB-UniRule"/>
</dbReference>
<dbReference type="GO" id="GO:0046872">
    <property type="term" value="F:metal ion binding"/>
    <property type="evidence" value="ECO:0007669"/>
    <property type="project" value="UniProtKB-KW"/>
</dbReference>
<dbReference type="Gene3D" id="3.20.20.70">
    <property type="entry name" value="Aldolase class I"/>
    <property type="match status" value="1"/>
</dbReference>
<dbReference type="InterPro" id="IPR027492">
    <property type="entry name" value="RNA_MTrfase_RlmN"/>
</dbReference>
<feature type="binding site" evidence="11">
    <location>
        <position position="325"/>
    </location>
    <ligand>
        <name>S-adenosyl-L-methionine</name>
        <dbReference type="ChEBI" id="CHEBI:59789"/>
    </ligand>
</feature>
<dbReference type="GO" id="GO:0070475">
    <property type="term" value="P:rRNA base methylation"/>
    <property type="evidence" value="ECO:0007669"/>
    <property type="project" value="UniProtKB-UniRule"/>
</dbReference>
<dbReference type="InterPro" id="IPR007197">
    <property type="entry name" value="rSAM"/>
</dbReference>
<keyword evidence="5 11" id="KW-0489">Methyltransferase</keyword>
<evidence type="ECO:0000256" key="11">
    <source>
        <dbReference type="HAMAP-Rule" id="MF_01849"/>
    </source>
</evidence>
<keyword evidence="8 11" id="KW-0479">Metal-binding</keyword>
<dbReference type="InterPro" id="IPR040072">
    <property type="entry name" value="Methyltransferase_A"/>
</dbReference>
<dbReference type="PANTHER" id="PTHR30544:SF5">
    <property type="entry name" value="RADICAL SAM CORE DOMAIN-CONTAINING PROTEIN"/>
    <property type="match status" value="1"/>
</dbReference>
<dbReference type="SUPFAM" id="SSF102114">
    <property type="entry name" value="Radical SAM enzymes"/>
    <property type="match status" value="1"/>
</dbReference>
<dbReference type="GO" id="GO:0070040">
    <property type="term" value="F:rRNA (adenine(2503)-C2-)-methyltransferase activity"/>
    <property type="evidence" value="ECO:0007669"/>
    <property type="project" value="UniProtKB-UniRule"/>
</dbReference>
<evidence type="ECO:0000256" key="10">
    <source>
        <dbReference type="ARBA" id="ARBA00023014"/>
    </source>
</evidence>
<reference evidence="14" key="1">
    <citation type="submission" date="2017-09" db="EMBL/GenBank/DDBJ databases">
        <title>Depth-based differentiation of microbial function through sediment-hosted aquifers and enrichment of novel symbionts in the deep terrestrial subsurface.</title>
        <authorList>
            <person name="Probst A.J."/>
            <person name="Ladd B."/>
            <person name="Jarett J.K."/>
            <person name="Geller-Mcgrath D.E."/>
            <person name="Sieber C.M.K."/>
            <person name="Emerson J.B."/>
            <person name="Anantharaman K."/>
            <person name="Thomas B.C."/>
            <person name="Malmstrom R."/>
            <person name="Stieglmeier M."/>
            <person name="Klingl A."/>
            <person name="Woyke T."/>
            <person name="Ryan C.M."/>
            <person name="Banfield J.F."/>
        </authorList>
    </citation>
    <scope>NUCLEOTIDE SEQUENCE [LARGE SCALE GENOMIC DNA]</scope>
</reference>
<comment type="cofactor">
    <cofactor evidence="11">
        <name>[4Fe-4S] cluster</name>
        <dbReference type="ChEBI" id="CHEBI:49883"/>
    </cofactor>
    <text evidence="11">Binds 1 [4Fe-4S] cluster. The cluster is coordinated with 3 cysteines and an exchangeable S-adenosyl-L-methionine.</text>
</comment>
<dbReference type="EC" id="2.1.1.192" evidence="11"/>
<keyword evidence="11" id="KW-1015">Disulfide bond</keyword>
<dbReference type="GO" id="GO:0030488">
    <property type="term" value="P:tRNA methylation"/>
    <property type="evidence" value="ECO:0007669"/>
    <property type="project" value="UniProtKB-UniRule"/>
</dbReference>
<dbReference type="PIRSF" id="PIRSF006004">
    <property type="entry name" value="CHP00048"/>
    <property type="match status" value="1"/>
</dbReference>